<organism evidence="1 2">
    <name type="scientific">Brachionus plicatilis</name>
    <name type="common">Marine rotifer</name>
    <name type="synonym">Brachionus muelleri</name>
    <dbReference type="NCBI Taxonomy" id="10195"/>
    <lineage>
        <taxon>Eukaryota</taxon>
        <taxon>Metazoa</taxon>
        <taxon>Spiralia</taxon>
        <taxon>Gnathifera</taxon>
        <taxon>Rotifera</taxon>
        <taxon>Eurotatoria</taxon>
        <taxon>Monogononta</taxon>
        <taxon>Pseudotrocha</taxon>
        <taxon>Ploima</taxon>
        <taxon>Brachionidae</taxon>
        <taxon>Brachionus</taxon>
    </lineage>
</organism>
<evidence type="ECO:0000313" key="2">
    <source>
        <dbReference type="Proteomes" id="UP000276133"/>
    </source>
</evidence>
<proteinExistence type="predicted"/>
<name>A0A3M7T9M6_BRAPC</name>
<protein>
    <submittedName>
        <fullName evidence="1">Uncharacterized protein</fullName>
    </submittedName>
</protein>
<reference evidence="1 2" key="1">
    <citation type="journal article" date="2018" name="Sci. Rep.">
        <title>Genomic signatures of local adaptation to the degree of environmental predictability in rotifers.</title>
        <authorList>
            <person name="Franch-Gras L."/>
            <person name="Hahn C."/>
            <person name="Garcia-Roger E.M."/>
            <person name="Carmona M.J."/>
            <person name="Serra M."/>
            <person name="Gomez A."/>
        </authorList>
    </citation>
    <scope>NUCLEOTIDE SEQUENCE [LARGE SCALE GENOMIC DNA]</scope>
    <source>
        <strain evidence="1">HYR1</strain>
    </source>
</reference>
<accession>A0A3M7T9M6</accession>
<sequence>MLIVTWCMNEIDDFFKLCWFSIAFDNFPLFFKTQIQDIAIKLTISSHFRFYWNVKIDFNFSFFFPKDHSILRVIDSNLLFFVILHTYHPILQNQVED</sequence>
<comment type="caution">
    <text evidence="1">The sequence shown here is derived from an EMBL/GenBank/DDBJ whole genome shotgun (WGS) entry which is preliminary data.</text>
</comment>
<dbReference type="AlphaFoldDB" id="A0A3M7T9M6"/>
<dbReference type="EMBL" id="REGN01000122">
    <property type="protein sequence ID" value="RNA44311.1"/>
    <property type="molecule type" value="Genomic_DNA"/>
</dbReference>
<dbReference type="Proteomes" id="UP000276133">
    <property type="component" value="Unassembled WGS sequence"/>
</dbReference>
<gene>
    <name evidence="1" type="ORF">BpHYR1_026616</name>
</gene>
<evidence type="ECO:0000313" key="1">
    <source>
        <dbReference type="EMBL" id="RNA44311.1"/>
    </source>
</evidence>
<keyword evidence="2" id="KW-1185">Reference proteome</keyword>